<dbReference type="Pfam" id="PF12704">
    <property type="entry name" value="MacB_PCD"/>
    <property type="match status" value="1"/>
</dbReference>
<sequence>MLGIIIGIASVIMIISVGNGAQSLIFNQIKSQGSNLMAIFPGSTDKEGPPASVMGIVITTLKYDDVKALYDQSRIPEITAYTGYVRGSETAVWQGNKTDTTFIGVSSYLPTVEDTDTQIGNFFTEEEEKSMQKVAVLGSDTWKNLFGDQNPVGELVKIGKQSFRVIGVMRERGTSGFSNQDNQIYIPITVGQKLMLGINHLSYARLKVSDENKLDLVREEVKQILRDRHDILPGQPDDFDVRTQKESLDVLLQITNALKFFLAAIAGLALVVGGIGIMNIMLVSVQERIREIGLRKAVGAKNRQIMIQFLIETIVLTSIAGIVGILFGVLVSFLVAVVANALGYKWEFSISFFSIFLGVFVSSVIGLIFGLIPARRASKLDPIDALRYE</sequence>
<feature type="transmembrane region" description="Helical" evidence="7">
    <location>
        <begin position="350"/>
        <end position="372"/>
    </location>
</feature>
<evidence type="ECO:0000256" key="7">
    <source>
        <dbReference type="SAM" id="Phobius"/>
    </source>
</evidence>
<dbReference type="STRING" id="1619046.US42_C0001G0085"/>
<dbReference type="GO" id="GO:0005886">
    <property type="term" value="C:plasma membrane"/>
    <property type="evidence" value="ECO:0007669"/>
    <property type="project" value="UniProtKB-SubCell"/>
</dbReference>
<dbReference type="Pfam" id="PF02687">
    <property type="entry name" value="FtsX"/>
    <property type="match status" value="1"/>
</dbReference>
<dbReference type="Proteomes" id="UP000034849">
    <property type="component" value="Unassembled WGS sequence"/>
</dbReference>
<comment type="subcellular location">
    <subcellularLocation>
        <location evidence="1">Cell membrane</location>
        <topology evidence="1">Multi-pass membrane protein</topology>
    </subcellularLocation>
</comment>
<feature type="transmembrane region" description="Helical" evidence="7">
    <location>
        <begin position="305"/>
        <end position="338"/>
    </location>
</feature>
<evidence type="ECO:0000256" key="3">
    <source>
        <dbReference type="ARBA" id="ARBA00022692"/>
    </source>
</evidence>
<keyword evidence="4 7" id="KW-1133">Transmembrane helix</keyword>
<evidence type="ECO:0000256" key="4">
    <source>
        <dbReference type="ARBA" id="ARBA00022989"/>
    </source>
</evidence>
<evidence type="ECO:0008006" key="12">
    <source>
        <dbReference type="Google" id="ProtNLM"/>
    </source>
</evidence>
<comment type="caution">
    <text evidence="10">The sequence shown here is derived from an EMBL/GenBank/DDBJ whole genome shotgun (WGS) entry which is preliminary data.</text>
</comment>
<name>A0A0G0IVR4_9BACT</name>
<accession>A0A0G0IVR4</accession>
<feature type="domain" description="MacB-like periplasmic core" evidence="9">
    <location>
        <begin position="1"/>
        <end position="224"/>
    </location>
</feature>
<organism evidence="10 11">
    <name type="scientific">Candidatus Magasanikbacteria bacterium GW2011_GWC2_37_14</name>
    <dbReference type="NCBI Taxonomy" id="1619046"/>
    <lineage>
        <taxon>Bacteria</taxon>
        <taxon>Candidatus Magasanikiibacteriota</taxon>
    </lineage>
</organism>
<protein>
    <recommendedName>
        <fullName evidence="12">Multidrug ABC transporter substrate-binding protein</fullName>
    </recommendedName>
</protein>
<comment type="similarity">
    <text evidence="6">Belongs to the ABC-4 integral membrane protein family.</text>
</comment>
<evidence type="ECO:0000256" key="5">
    <source>
        <dbReference type="ARBA" id="ARBA00023136"/>
    </source>
</evidence>
<evidence type="ECO:0000256" key="1">
    <source>
        <dbReference type="ARBA" id="ARBA00004651"/>
    </source>
</evidence>
<feature type="domain" description="ABC3 transporter permease C-terminal" evidence="8">
    <location>
        <begin position="264"/>
        <end position="382"/>
    </location>
</feature>
<dbReference type="GO" id="GO:0022857">
    <property type="term" value="F:transmembrane transporter activity"/>
    <property type="evidence" value="ECO:0007669"/>
    <property type="project" value="TreeGrafter"/>
</dbReference>
<dbReference type="PANTHER" id="PTHR30572">
    <property type="entry name" value="MEMBRANE COMPONENT OF TRANSPORTER-RELATED"/>
    <property type="match status" value="1"/>
</dbReference>
<evidence type="ECO:0000313" key="11">
    <source>
        <dbReference type="Proteomes" id="UP000034849"/>
    </source>
</evidence>
<dbReference type="InterPro" id="IPR003838">
    <property type="entry name" value="ABC3_permease_C"/>
</dbReference>
<gene>
    <name evidence="10" type="ORF">US42_C0001G0085</name>
</gene>
<proteinExistence type="inferred from homology"/>
<dbReference type="AlphaFoldDB" id="A0A0G0IVR4"/>
<evidence type="ECO:0000256" key="6">
    <source>
        <dbReference type="ARBA" id="ARBA00038076"/>
    </source>
</evidence>
<keyword evidence="2" id="KW-1003">Cell membrane</keyword>
<dbReference type="InterPro" id="IPR050250">
    <property type="entry name" value="Macrolide_Exporter_MacB"/>
</dbReference>
<feature type="transmembrane region" description="Helical" evidence="7">
    <location>
        <begin position="260"/>
        <end position="285"/>
    </location>
</feature>
<keyword evidence="3 7" id="KW-0812">Transmembrane</keyword>
<dbReference type="InterPro" id="IPR025857">
    <property type="entry name" value="MacB_PCD"/>
</dbReference>
<evidence type="ECO:0000313" key="10">
    <source>
        <dbReference type="EMBL" id="KKQ28234.1"/>
    </source>
</evidence>
<dbReference type="PATRIC" id="fig|1619046.3.peg.86"/>
<dbReference type="PANTHER" id="PTHR30572:SF4">
    <property type="entry name" value="ABC TRANSPORTER PERMEASE YTRF"/>
    <property type="match status" value="1"/>
</dbReference>
<dbReference type="EMBL" id="LBSX01000001">
    <property type="protein sequence ID" value="KKQ28234.1"/>
    <property type="molecule type" value="Genomic_DNA"/>
</dbReference>
<evidence type="ECO:0000256" key="2">
    <source>
        <dbReference type="ARBA" id="ARBA00022475"/>
    </source>
</evidence>
<keyword evidence="5 7" id="KW-0472">Membrane</keyword>
<evidence type="ECO:0000259" key="9">
    <source>
        <dbReference type="Pfam" id="PF12704"/>
    </source>
</evidence>
<reference evidence="10 11" key="1">
    <citation type="journal article" date="2015" name="Nature">
        <title>rRNA introns, odd ribosomes, and small enigmatic genomes across a large radiation of phyla.</title>
        <authorList>
            <person name="Brown C.T."/>
            <person name="Hug L.A."/>
            <person name="Thomas B.C."/>
            <person name="Sharon I."/>
            <person name="Castelle C.J."/>
            <person name="Singh A."/>
            <person name="Wilkins M.J."/>
            <person name="Williams K.H."/>
            <person name="Banfield J.F."/>
        </authorList>
    </citation>
    <scope>NUCLEOTIDE SEQUENCE [LARGE SCALE GENOMIC DNA]</scope>
</reference>
<evidence type="ECO:0000259" key="8">
    <source>
        <dbReference type="Pfam" id="PF02687"/>
    </source>
</evidence>